<dbReference type="Proteomes" id="UP001291623">
    <property type="component" value="Unassembled WGS sequence"/>
</dbReference>
<proteinExistence type="predicted"/>
<evidence type="ECO:0000313" key="3">
    <source>
        <dbReference type="Proteomes" id="UP001291623"/>
    </source>
</evidence>
<organism evidence="2 3">
    <name type="scientific">Anisodus tanguticus</name>
    <dbReference type="NCBI Taxonomy" id="243964"/>
    <lineage>
        <taxon>Eukaryota</taxon>
        <taxon>Viridiplantae</taxon>
        <taxon>Streptophyta</taxon>
        <taxon>Embryophyta</taxon>
        <taxon>Tracheophyta</taxon>
        <taxon>Spermatophyta</taxon>
        <taxon>Magnoliopsida</taxon>
        <taxon>eudicotyledons</taxon>
        <taxon>Gunneridae</taxon>
        <taxon>Pentapetalae</taxon>
        <taxon>asterids</taxon>
        <taxon>lamiids</taxon>
        <taxon>Solanales</taxon>
        <taxon>Solanaceae</taxon>
        <taxon>Solanoideae</taxon>
        <taxon>Hyoscyameae</taxon>
        <taxon>Anisodus</taxon>
    </lineage>
</organism>
<gene>
    <name evidence="2" type="ORF">RND71_030650</name>
</gene>
<accession>A0AAE1V177</accession>
<comment type="caution">
    <text evidence="2">The sequence shown here is derived from an EMBL/GenBank/DDBJ whole genome shotgun (WGS) entry which is preliminary data.</text>
</comment>
<dbReference type="EMBL" id="JAVYJV010000016">
    <property type="protein sequence ID" value="KAK4351337.1"/>
    <property type="molecule type" value="Genomic_DNA"/>
</dbReference>
<evidence type="ECO:0000313" key="2">
    <source>
        <dbReference type="EMBL" id="KAK4351337.1"/>
    </source>
</evidence>
<protein>
    <submittedName>
        <fullName evidence="2">Uncharacterized protein</fullName>
    </submittedName>
</protein>
<keyword evidence="1" id="KW-0175">Coiled coil</keyword>
<sequence>MDVPRQDYFLLRSEKLSHLGNKHDAGRGTKPGCTAPGYFGILSPNGFEISSPPSLEDLTNKTKVMVAQCKSLKAHVPSSCLSSLAAPNFEPQEKILCFKMYYISKMCGSFDDACDNWERVDDSVCEEEEDHCTQLSKSQENIITFEGEIQAIEEDRPLSEDEVEILSKLKEAVEMSRQQITDYECLRGATNSAS</sequence>
<keyword evidence="3" id="KW-1185">Reference proteome</keyword>
<reference evidence="2" key="1">
    <citation type="submission" date="2023-12" db="EMBL/GenBank/DDBJ databases">
        <title>Genome assembly of Anisodus tanguticus.</title>
        <authorList>
            <person name="Wang Y.-J."/>
        </authorList>
    </citation>
    <scope>NUCLEOTIDE SEQUENCE</scope>
    <source>
        <strain evidence="2">KB-2021</strain>
        <tissue evidence="2">Leaf</tissue>
    </source>
</reference>
<name>A0AAE1V177_9SOLA</name>
<dbReference type="AlphaFoldDB" id="A0AAE1V177"/>
<evidence type="ECO:0000256" key="1">
    <source>
        <dbReference type="SAM" id="Coils"/>
    </source>
</evidence>
<feature type="coiled-coil region" evidence="1">
    <location>
        <begin position="135"/>
        <end position="186"/>
    </location>
</feature>